<keyword evidence="2" id="KW-0808">Transferase</keyword>
<proteinExistence type="predicted"/>
<evidence type="ECO:0000313" key="6">
    <source>
        <dbReference type="Proteomes" id="UP000007468"/>
    </source>
</evidence>
<dbReference type="InterPro" id="IPR019614">
    <property type="entry name" value="SAM-dep_methyl-trfase"/>
</dbReference>
<evidence type="ECO:0000256" key="2">
    <source>
        <dbReference type="ARBA" id="ARBA00022679"/>
    </source>
</evidence>
<dbReference type="eggNOG" id="COG1092">
    <property type="taxonomic scope" value="Bacteria"/>
</dbReference>
<dbReference type="Gene3D" id="3.40.50.150">
    <property type="entry name" value="Vaccinia Virus protein VP39"/>
    <property type="match status" value="1"/>
</dbReference>
<accession>D6GS14</accession>
<dbReference type="Gene3D" id="2.60.40.1180">
    <property type="entry name" value="Golgi alpha-mannosidase II"/>
    <property type="match status" value="1"/>
</dbReference>
<evidence type="ECO:0000256" key="3">
    <source>
        <dbReference type="ARBA" id="ARBA00022691"/>
    </source>
</evidence>
<keyword evidence="1" id="KW-0489">Methyltransferase</keyword>
<keyword evidence="6" id="KW-1185">Reference proteome</keyword>
<gene>
    <name evidence="5" type="ordered locus">HMPREF0389_00370</name>
</gene>
<dbReference type="CDD" id="cd02440">
    <property type="entry name" value="AdoMet_MTases"/>
    <property type="match status" value="1"/>
</dbReference>
<feature type="domain" description="S-adenosylmethionine-dependent methyltransferase" evidence="4">
    <location>
        <begin position="72"/>
        <end position="235"/>
    </location>
</feature>
<dbReference type="GO" id="GO:0032259">
    <property type="term" value="P:methylation"/>
    <property type="evidence" value="ECO:0007669"/>
    <property type="project" value="UniProtKB-KW"/>
</dbReference>
<dbReference type="KEGG" id="faa:HMPREF0389_00370"/>
<evidence type="ECO:0000256" key="1">
    <source>
        <dbReference type="ARBA" id="ARBA00022603"/>
    </source>
</evidence>
<dbReference type="AlphaFoldDB" id="D6GS14"/>
<dbReference type="InterPro" id="IPR029063">
    <property type="entry name" value="SAM-dependent_MTases_sf"/>
</dbReference>
<dbReference type="GO" id="GO:0008168">
    <property type="term" value="F:methyltransferase activity"/>
    <property type="evidence" value="ECO:0007669"/>
    <property type="project" value="UniProtKB-KW"/>
</dbReference>
<sequence length="286" mass="32920">MIVADNWKDYEILDANSGEKLERWGDIVLRRPDPQIIWNKSIDEYLWNSAHARYLRNNKGGGYWKFYKDIPDSWEIKYGNLKFSIHPTGFKHTGLFPEQAVNWDWISKKIKSSTKDVKVLNLFAYTGGASCAASNAGASEVVHVDAAKGMVRWAKENSILSGLENNKFRFLTDDVFKFIEKEIRRGNKYDAIIMDPPSYGRGPKGEIWKIENKFNELLQRIKKILTDDFLFVLINCYTTGFSNIALENIVKIEFSDMNRNIYSGQTLLPITSGDLYLPCGIYCRVE</sequence>
<dbReference type="PANTHER" id="PTHR43042">
    <property type="entry name" value="SAM-DEPENDENT METHYLTRANSFERASE"/>
    <property type="match status" value="1"/>
</dbReference>
<keyword evidence="3" id="KW-0949">S-adenosyl-L-methionine</keyword>
<dbReference type="EMBL" id="CP002390">
    <property type="protein sequence ID" value="EFE28455.1"/>
    <property type="molecule type" value="Genomic_DNA"/>
</dbReference>
<dbReference type="InterPro" id="IPR013780">
    <property type="entry name" value="Glyco_hydro_b"/>
</dbReference>
<organism evidence="5 6">
    <name type="scientific">Filifactor alocis (strain ATCC 35896 / CCUG 47790 / D40 B5)</name>
    <name type="common">Fusobacterium alocis</name>
    <dbReference type="NCBI Taxonomy" id="546269"/>
    <lineage>
        <taxon>Bacteria</taxon>
        <taxon>Bacillati</taxon>
        <taxon>Bacillota</taxon>
        <taxon>Clostridia</taxon>
        <taxon>Peptostreptococcales</taxon>
        <taxon>Filifactoraceae</taxon>
        <taxon>Filifactor</taxon>
    </lineage>
</organism>
<dbReference type="PATRIC" id="fig|546269.5.peg.284"/>
<evidence type="ECO:0000259" key="4">
    <source>
        <dbReference type="Pfam" id="PF10672"/>
    </source>
</evidence>
<evidence type="ECO:0000313" key="5">
    <source>
        <dbReference type="EMBL" id="EFE28455.1"/>
    </source>
</evidence>
<name>D6GS14_FILAD</name>
<dbReference type="Pfam" id="PF10672">
    <property type="entry name" value="Methyltrans_SAM"/>
    <property type="match status" value="1"/>
</dbReference>
<dbReference type="Proteomes" id="UP000007468">
    <property type="component" value="Chromosome"/>
</dbReference>
<dbReference type="PANTHER" id="PTHR43042:SF2">
    <property type="entry name" value="SAM-DEPENDENT METHYLTRANSFERASE"/>
    <property type="match status" value="1"/>
</dbReference>
<dbReference type="STRING" id="546269.HMPREF0389_00370"/>
<protein>
    <recommendedName>
        <fullName evidence="4">S-adenosylmethionine-dependent methyltransferase domain-containing protein</fullName>
    </recommendedName>
</protein>
<dbReference type="SUPFAM" id="SSF53335">
    <property type="entry name" value="S-adenosyl-L-methionine-dependent methyltransferases"/>
    <property type="match status" value="1"/>
</dbReference>
<reference evidence="6" key="1">
    <citation type="submission" date="2010-12" db="EMBL/GenBank/DDBJ databases">
        <title>The genome sequence of Filifactor alocis strain ATCC 35896.</title>
        <authorList>
            <consortium name="The Broad Institute Genome Sequencing Platform"/>
            <person name="Ward D."/>
            <person name="Earl A."/>
            <person name="Feldgarden M."/>
            <person name="Young S.K."/>
            <person name="Gargeya S."/>
            <person name="Zeng Q."/>
            <person name="Alvarado L."/>
            <person name="Berlin A."/>
            <person name="Bochicchio J."/>
            <person name="Chapman S.B."/>
            <person name="Chen Z."/>
            <person name="Freedman E."/>
            <person name="Gellesch M."/>
            <person name="Goldberg J."/>
            <person name="Griggs A."/>
            <person name="Gujja S."/>
            <person name="Heilman E."/>
            <person name="Heiman D."/>
            <person name="Howarth C."/>
            <person name="Mehta T."/>
            <person name="Neiman D."/>
            <person name="Pearson M."/>
            <person name="Roberts A."/>
            <person name="Saif S."/>
            <person name="Shea T."/>
            <person name="Shenoy N."/>
            <person name="Sisk P."/>
            <person name="Stolte C."/>
            <person name="Sykes S."/>
            <person name="White J."/>
            <person name="Yandava C."/>
            <person name="Izard J."/>
            <person name="Blanton J.M."/>
            <person name="Baranova O.V."/>
            <person name="Tanner A.C."/>
            <person name="Dewhirst F.E."/>
            <person name="Haas B."/>
            <person name="Nusbaum C."/>
            <person name="Birren B."/>
        </authorList>
    </citation>
    <scope>NUCLEOTIDE SEQUENCE [LARGE SCALE GENOMIC DNA]</scope>
    <source>
        <strain evidence="6">ATCC 35896 / D40 B5</strain>
    </source>
</reference>